<dbReference type="AlphaFoldDB" id="A0A9N9S5S0"/>
<dbReference type="OrthoDB" id="6236007at2759"/>
<keyword evidence="1" id="KW-0732">Signal</keyword>
<dbReference type="Proteomes" id="UP001153620">
    <property type="component" value="Chromosome 4"/>
</dbReference>
<name>A0A9N9S5S0_9DIPT</name>
<protein>
    <submittedName>
        <fullName evidence="2">Uncharacterized protein</fullName>
    </submittedName>
</protein>
<dbReference type="EMBL" id="OU895880">
    <property type="protein sequence ID" value="CAG9811836.1"/>
    <property type="molecule type" value="Genomic_DNA"/>
</dbReference>
<evidence type="ECO:0000313" key="2">
    <source>
        <dbReference type="EMBL" id="CAG9811836.1"/>
    </source>
</evidence>
<feature type="signal peptide" evidence="1">
    <location>
        <begin position="1"/>
        <end position="20"/>
    </location>
</feature>
<organism evidence="2 3">
    <name type="scientific">Chironomus riparius</name>
    <dbReference type="NCBI Taxonomy" id="315576"/>
    <lineage>
        <taxon>Eukaryota</taxon>
        <taxon>Metazoa</taxon>
        <taxon>Ecdysozoa</taxon>
        <taxon>Arthropoda</taxon>
        <taxon>Hexapoda</taxon>
        <taxon>Insecta</taxon>
        <taxon>Pterygota</taxon>
        <taxon>Neoptera</taxon>
        <taxon>Endopterygota</taxon>
        <taxon>Diptera</taxon>
        <taxon>Nematocera</taxon>
        <taxon>Chironomoidea</taxon>
        <taxon>Chironomidae</taxon>
        <taxon>Chironominae</taxon>
        <taxon>Chironomus</taxon>
    </lineage>
</organism>
<evidence type="ECO:0000256" key="1">
    <source>
        <dbReference type="SAM" id="SignalP"/>
    </source>
</evidence>
<reference evidence="2" key="1">
    <citation type="submission" date="2022-01" db="EMBL/GenBank/DDBJ databases">
        <authorList>
            <person name="King R."/>
        </authorList>
    </citation>
    <scope>NUCLEOTIDE SEQUENCE</scope>
</reference>
<evidence type="ECO:0000313" key="3">
    <source>
        <dbReference type="Proteomes" id="UP001153620"/>
    </source>
</evidence>
<keyword evidence="3" id="KW-1185">Reference proteome</keyword>
<feature type="chain" id="PRO_5040124894" evidence="1">
    <location>
        <begin position="21"/>
        <end position="168"/>
    </location>
</feature>
<dbReference type="SUPFAM" id="SSF57567">
    <property type="entry name" value="Serine protease inhibitors"/>
    <property type="match status" value="1"/>
</dbReference>
<accession>A0A9N9S5S0</accession>
<gene>
    <name evidence="2" type="ORF">CHIRRI_LOCUS14643</name>
</gene>
<sequence>MNRFAAILLILGSLAVLVTSKIGNLDISPKGDGSKGSSRVSENDNLNSEQECPAGMHFTDKPHLCEFTCTDKGVNISCKSLDQPGCVCPFEKYYNTETKACSYVDCKNLDCVGRQNEAFYHCESGSRESCLCSNFITLDCRTGCQCKNGFCREGDKCVARKCKGSPFS</sequence>
<proteinExistence type="predicted"/>
<reference evidence="2" key="2">
    <citation type="submission" date="2022-10" db="EMBL/GenBank/DDBJ databases">
        <authorList>
            <consortium name="ENA_rothamsted_submissions"/>
            <consortium name="culmorum"/>
            <person name="King R."/>
        </authorList>
    </citation>
    <scope>NUCLEOTIDE SEQUENCE</scope>
</reference>
<dbReference type="InterPro" id="IPR036084">
    <property type="entry name" value="Ser_inhib-like_sf"/>
</dbReference>